<accession>A0ABT9VI30</accession>
<dbReference type="Proteomes" id="UP001224359">
    <property type="component" value="Unassembled WGS sequence"/>
</dbReference>
<name>A0ABT9VI30_9BACI</name>
<comment type="caution">
    <text evidence="1">The sequence shown here is derived from an EMBL/GenBank/DDBJ whole genome shotgun (WGS) entry which is preliminary data.</text>
</comment>
<keyword evidence="1" id="KW-0449">Lipoprotein</keyword>
<keyword evidence="2" id="KW-1185">Reference proteome</keyword>
<evidence type="ECO:0000313" key="1">
    <source>
        <dbReference type="EMBL" id="MDQ0160626.1"/>
    </source>
</evidence>
<dbReference type="EMBL" id="JAUSTQ010000015">
    <property type="protein sequence ID" value="MDQ0160626.1"/>
    <property type="molecule type" value="Genomic_DNA"/>
</dbReference>
<evidence type="ECO:0000313" key="2">
    <source>
        <dbReference type="Proteomes" id="UP001224359"/>
    </source>
</evidence>
<organism evidence="1 2">
    <name type="scientific">Alkalibacillus salilacus</name>
    <dbReference type="NCBI Taxonomy" id="284582"/>
    <lineage>
        <taxon>Bacteria</taxon>
        <taxon>Bacillati</taxon>
        <taxon>Bacillota</taxon>
        <taxon>Bacilli</taxon>
        <taxon>Bacillales</taxon>
        <taxon>Bacillaceae</taxon>
        <taxon>Alkalibacillus</taxon>
    </lineage>
</organism>
<gene>
    <name evidence="1" type="ORF">J2S77_002630</name>
</gene>
<protein>
    <submittedName>
        <fullName evidence="1">PBP1b-binding outer membrane lipoprotein LpoB</fullName>
    </submittedName>
</protein>
<proteinExistence type="predicted"/>
<sequence>MKSLNQYKIYGLFLMISVFLVGCSNSEDSIEVEGYVVEIEEDRIFSC</sequence>
<reference evidence="1 2" key="1">
    <citation type="submission" date="2023-07" db="EMBL/GenBank/DDBJ databases">
        <title>Genomic Encyclopedia of Type Strains, Phase IV (KMG-IV): sequencing the most valuable type-strain genomes for metagenomic binning, comparative biology and taxonomic classification.</title>
        <authorList>
            <person name="Goeker M."/>
        </authorList>
    </citation>
    <scope>NUCLEOTIDE SEQUENCE [LARGE SCALE GENOMIC DNA]</scope>
    <source>
        <strain evidence="1 2">DSM 16460</strain>
    </source>
</reference>
<dbReference type="PROSITE" id="PS51257">
    <property type="entry name" value="PROKAR_LIPOPROTEIN"/>
    <property type="match status" value="1"/>
</dbReference>